<dbReference type="GO" id="GO:0005524">
    <property type="term" value="F:ATP binding"/>
    <property type="evidence" value="ECO:0007669"/>
    <property type="project" value="UniProtKB-KW"/>
</dbReference>
<feature type="compositionally biased region" description="Polar residues" evidence="8">
    <location>
        <begin position="939"/>
        <end position="949"/>
    </location>
</feature>
<evidence type="ECO:0000256" key="1">
    <source>
        <dbReference type="ARBA" id="ARBA00004123"/>
    </source>
</evidence>
<gene>
    <name evidence="11" type="ORF">O3P69_014423</name>
</gene>
<dbReference type="GO" id="GO:0009378">
    <property type="term" value="F:four-way junction helicase activity"/>
    <property type="evidence" value="ECO:0007669"/>
    <property type="project" value="TreeGrafter"/>
</dbReference>
<name>A0AAW0TC59_SCYPA</name>
<evidence type="ECO:0008006" key="13">
    <source>
        <dbReference type="Google" id="ProtNLM"/>
    </source>
</evidence>
<feature type="compositionally biased region" description="Polar residues" evidence="8">
    <location>
        <begin position="1490"/>
        <end position="1499"/>
    </location>
</feature>
<dbReference type="Proteomes" id="UP001487740">
    <property type="component" value="Unassembled WGS sequence"/>
</dbReference>
<feature type="domain" description="Helicase C-terminal" evidence="10">
    <location>
        <begin position="476"/>
        <end position="642"/>
    </location>
</feature>
<evidence type="ECO:0000259" key="10">
    <source>
        <dbReference type="PROSITE" id="PS51194"/>
    </source>
</evidence>
<accession>A0AAW0TC59</accession>
<feature type="region of interest" description="Disordered" evidence="8">
    <location>
        <begin position="1"/>
        <end position="84"/>
    </location>
</feature>
<dbReference type="PANTHER" id="PTHR14025:SF20">
    <property type="entry name" value="FANCONI ANEMIA GROUP M PROTEIN"/>
    <property type="match status" value="1"/>
</dbReference>
<feature type="compositionally biased region" description="Low complexity" evidence="8">
    <location>
        <begin position="53"/>
        <end position="64"/>
    </location>
</feature>
<feature type="region of interest" description="Disordered" evidence="8">
    <location>
        <begin position="1250"/>
        <end position="1280"/>
    </location>
</feature>
<keyword evidence="7" id="KW-0539">Nucleus</keyword>
<keyword evidence="4" id="KW-0378">Hydrolase</keyword>
<dbReference type="CDD" id="cd12091">
    <property type="entry name" value="FANCM_ID"/>
    <property type="match status" value="1"/>
</dbReference>
<organism evidence="11 12">
    <name type="scientific">Scylla paramamosain</name>
    <name type="common">Mud crab</name>
    <dbReference type="NCBI Taxonomy" id="85552"/>
    <lineage>
        <taxon>Eukaryota</taxon>
        <taxon>Metazoa</taxon>
        <taxon>Ecdysozoa</taxon>
        <taxon>Arthropoda</taxon>
        <taxon>Crustacea</taxon>
        <taxon>Multicrustacea</taxon>
        <taxon>Malacostraca</taxon>
        <taxon>Eumalacostraca</taxon>
        <taxon>Eucarida</taxon>
        <taxon>Decapoda</taxon>
        <taxon>Pleocyemata</taxon>
        <taxon>Brachyura</taxon>
        <taxon>Eubrachyura</taxon>
        <taxon>Portunoidea</taxon>
        <taxon>Portunidae</taxon>
        <taxon>Portuninae</taxon>
        <taxon>Scylla</taxon>
    </lineage>
</organism>
<dbReference type="SMART" id="SM00490">
    <property type="entry name" value="HELICc"/>
    <property type="match status" value="1"/>
</dbReference>
<dbReference type="FunFam" id="3.40.50.300:FF:000861">
    <property type="entry name" value="Fanconi anemia, complementation group M"/>
    <property type="match status" value="1"/>
</dbReference>
<dbReference type="SUPFAM" id="SSF52980">
    <property type="entry name" value="Restriction endonuclease-like"/>
    <property type="match status" value="1"/>
</dbReference>
<evidence type="ECO:0000259" key="9">
    <source>
        <dbReference type="PROSITE" id="PS51192"/>
    </source>
</evidence>
<dbReference type="InterPro" id="IPR031879">
    <property type="entry name" value="FANCM-MHF-bd"/>
</dbReference>
<feature type="compositionally biased region" description="Pro residues" evidence="8">
    <location>
        <begin position="68"/>
        <end position="77"/>
    </location>
</feature>
<dbReference type="GO" id="GO:0016787">
    <property type="term" value="F:hydrolase activity"/>
    <property type="evidence" value="ECO:0007669"/>
    <property type="project" value="UniProtKB-KW"/>
</dbReference>
<dbReference type="Gene3D" id="1.20.1320.20">
    <property type="entry name" value="hef helicase domain"/>
    <property type="match status" value="1"/>
</dbReference>
<evidence type="ECO:0000256" key="6">
    <source>
        <dbReference type="ARBA" id="ARBA00022840"/>
    </source>
</evidence>
<evidence type="ECO:0000256" key="8">
    <source>
        <dbReference type="SAM" id="MobiDB-lite"/>
    </source>
</evidence>
<dbReference type="GO" id="GO:0045003">
    <property type="term" value="P:double-strand break repair via synthesis-dependent strand annealing"/>
    <property type="evidence" value="ECO:0007669"/>
    <property type="project" value="TreeGrafter"/>
</dbReference>
<feature type="compositionally biased region" description="Polar residues" evidence="8">
    <location>
        <begin position="1570"/>
        <end position="1584"/>
    </location>
</feature>
<dbReference type="GO" id="GO:0036297">
    <property type="term" value="P:interstrand cross-link repair"/>
    <property type="evidence" value="ECO:0007669"/>
    <property type="project" value="TreeGrafter"/>
</dbReference>
<evidence type="ECO:0000313" key="12">
    <source>
        <dbReference type="Proteomes" id="UP001487740"/>
    </source>
</evidence>
<evidence type="ECO:0000313" key="11">
    <source>
        <dbReference type="EMBL" id="KAK8384849.1"/>
    </source>
</evidence>
<feature type="compositionally biased region" description="Low complexity" evidence="8">
    <location>
        <begin position="1266"/>
        <end position="1280"/>
    </location>
</feature>
<dbReference type="PROSITE" id="PS51194">
    <property type="entry name" value="HELICASE_CTER"/>
    <property type="match status" value="1"/>
</dbReference>
<dbReference type="CDD" id="cd18801">
    <property type="entry name" value="SF2_C_FANCM_Hef"/>
    <property type="match status" value="1"/>
</dbReference>
<evidence type="ECO:0000256" key="2">
    <source>
        <dbReference type="ARBA" id="ARBA00009889"/>
    </source>
</evidence>
<evidence type="ECO:0000256" key="7">
    <source>
        <dbReference type="ARBA" id="ARBA00023242"/>
    </source>
</evidence>
<feature type="region of interest" description="Disordered" evidence="8">
    <location>
        <begin position="1551"/>
        <end position="1675"/>
    </location>
</feature>
<protein>
    <recommendedName>
        <fullName evidence="13">Fanconi anemia group M protein</fullName>
    </recommendedName>
</protein>
<feature type="region of interest" description="Disordered" evidence="8">
    <location>
        <begin position="1094"/>
        <end position="1136"/>
    </location>
</feature>
<reference evidence="11 12" key="1">
    <citation type="submission" date="2023-03" db="EMBL/GenBank/DDBJ databases">
        <title>High-quality genome of Scylla paramamosain provides insights in environmental adaptation.</title>
        <authorList>
            <person name="Zhang L."/>
        </authorList>
    </citation>
    <scope>NUCLEOTIDE SEQUENCE [LARGE SCALE GENOMIC DNA]</scope>
    <source>
        <strain evidence="11">LZ_2023a</strain>
        <tissue evidence="11">Muscle</tissue>
    </source>
</reference>
<feature type="compositionally biased region" description="Basic and acidic residues" evidence="8">
    <location>
        <begin position="819"/>
        <end position="834"/>
    </location>
</feature>
<feature type="domain" description="Helicase ATP-binding" evidence="9">
    <location>
        <begin position="109"/>
        <end position="277"/>
    </location>
</feature>
<dbReference type="SMART" id="SM00487">
    <property type="entry name" value="DEXDc"/>
    <property type="match status" value="1"/>
</dbReference>
<dbReference type="Gene3D" id="1.10.150.20">
    <property type="entry name" value="5' to 3' exonuclease, C-terminal subdomain"/>
    <property type="match status" value="1"/>
</dbReference>
<feature type="compositionally biased region" description="Polar residues" evidence="8">
    <location>
        <begin position="1101"/>
        <end position="1110"/>
    </location>
</feature>
<feature type="region of interest" description="Disordered" evidence="8">
    <location>
        <begin position="813"/>
        <end position="850"/>
    </location>
</feature>
<dbReference type="PROSITE" id="PS51192">
    <property type="entry name" value="HELICASE_ATP_BIND_1"/>
    <property type="match status" value="1"/>
</dbReference>
<dbReference type="InterPro" id="IPR001650">
    <property type="entry name" value="Helicase_C-like"/>
</dbReference>
<feature type="compositionally biased region" description="Basic residues" evidence="8">
    <location>
        <begin position="835"/>
        <end position="850"/>
    </location>
</feature>
<keyword evidence="6" id="KW-0067">ATP-binding</keyword>
<feature type="region of interest" description="Disordered" evidence="8">
    <location>
        <begin position="1346"/>
        <end position="1372"/>
    </location>
</feature>
<dbReference type="PANTHER" id="PTHR14025">
    <property type="entry name" value="FANCONI ANEMIA GROUP M FANCM FAMILY MEMBER"/>
    <property type="match status" value="1"/>
</dbReference>
<keyword evidence="12" id="KW-1185">Reference proteome</keyword>
<evidence type="ECO:0000256" key="5">
    <source>
        <dbReference type="ARBA" id="ARBA00022806"/>
    </source>
</evidence>
<proteinExistence type="inferred from homology"/>
<feature type="region of interest" description="Disordered" evidence="8">
    <location>
        <begin position="1452"/>
        <end position="1507"/>
    </location>
</feature>
<comment type="caution">
    <text evidence="11">The sequence shown here is derived from an EMBL/GenBank/DDBJ whole genome shotgun (WGS) entry which is preliminary data.</text>
</comment>
<dbReference type="InterPro" id="IPR039686">
    <property type="entry name" value="FANCM/Mph1-like_ID"/>
</dbReference>
<dbReference type="InterPro" id="IPR014001">
    <property type="entry name" value="Helicase_ATP-bd"/>
</dbReference>
<comment type="similarity">
    <text evidence="2">Belongs to the DEAD box helicase family. DEAH subfamily. FANCM sub-subfamily.</text>
</comment>
<dbReference type="GO" id="GO:0043138">
    <property type="term" value="F:3'-5' DNA helicase activity"/>
    <property type="evidence" value="ECO:0007669"/>
    <property type="project" value="InterPro"/>
</dbReference>
<dbReference type="GO" id="GO:0005634">
    <property type="term" value="C:nucleus"/>
    <property type="evidence" value="ECO:0007669"/>
    <property type="project" value="UniProtKB-SubCell"/>
</dbReference>
<evidence type="ECO:0000256" key="4">
    <source>
        <dbReference type="ARBA" id="ARBA00022801"/>
    </source>
</evidence>
<dbReference type="Gene3D" id="3.40.50.300">
    <property type="entry name" value="P-loop containing nucleotide triphosphate hydrolases"/>
    <property type="match status" value="2"/>
</dbReference>
<feature type="compositionally biased region" description="Polar residues" evidence="8">
    <location>
        <begin position="1600"/>
        <end position="1611"/>
    </location>
</feature>
<comment type="subcellular location">
    <subcellularLocation>
        <location evidence="1">Nucleus</location>
    </subcellularLocation>
</comment>
<dbReference type="Pfam" id="PF04851">
    <property type="entry name" value="ResIII"/>
    <property type="match status" value="1"/>
</dbReference>
<dbReference type="InterPro" id="IPR006935">
    <property type="entry name" value="Helicase/UvrB_N"/>
</dbReference>
<dbReference type="CDD" id="cd18033">
    <property type="entry name" value="DEXDc_FANCM"/>
    <property type="match status" value="1"/>
</dbReference>
<dbReference type="InterPro" id="IPR011335">
    <property type="entry name" value="Restrct_endonuc-II-like"/>
</dbReference>
<dbReference type="EMBL" id="JARAKH010000034">
    <property type="protein sequence ID" value="KAK8384849.1"/>
    <property type="molecule type" value="Genomic_DNA"/>
</dbReference>
<evidence type="ECO:0000256" key="3">
    <source>
        <dbReference type="ARBA" id="ARBA00022741"/>
    </source>
</evidence>
<feature type="compositionally biased region" description="Basic and acidic residues" evidence="8">
    <location>
        <begin position="1"/>
        <end position="19"/>
    </location>
</feature>
<dbReference type="InterPro" id="IPR027417">
    <property type="entry name" value="P-loop_NTPase"/>
</dbReference>
<keyword evidence="3" id="KW-0547">Nucleotide-binding</keyword>
<feature type="compositionally biased region" description="Acidic residues" evidence="8">
    <location>
        <begin position="25"/>
        <end position="39"/>
    </location>
</feature>
<feature type="compositionally biased region" description="Basic and acidic residues" evidence="8">
    <location>
        <begin position="1360"/>
        <end position="1370"/>
    </location>
</feature>
<dbReference type="Pfam" id="PF16783">
    <property type="entry name" value="FANCM-MHF_bd"/>
    <property type="match status" value="1"/>
</dbReference>
<sequence length="1929" mass="215463">MDNRKREGPLFSYGRERQDGSNGGVEEEEEDLFGEDDEIFSMISEDSIKIEETQGQQQPQPSTSYHPGRPPQPPPQFRPSERLPDFDEEAGSTWIFPVNYPLRGYQYSMVESSLFRNTLISLPTGLGKTFIAAVVMYNFYRWYPTCKVVFMAPTKPLVCQQIEACFNIMGIPQEDISQMTGTLNPEKRMEQWATKRVFFLTPQVVTNDLSRGSCPAKLIKCLVLDEAHRALGNHAYCQVVRGLKEHGHDFRILALSATPGSDMMAVKQVLNNLCISHVELRSEDSPDIQDYTFQRSIEKVVVPFGEELTSFKNRYLKVLRVYVGRLLDLNVLHTRDETTLTKFQLLKSRECFRQNPPNNLPRYRFGVVEGLFALCMTLYHSYELMLQHGTRSFYRFLKETLSGGKSNYFARRELCNNEIFQSIMNDLSKKFEADGVMSPSKQDQSGLFSVVGSPQPKNGAGTSKGPFVISHPKMAKLLEVVLEHHQKFAREGKSTRIMIFSQYRDSVMEITEMLQQHHPTVKAMSFIGHSTKAQKGRGFSQKKQLEVVRKFRGGGYNTLVSTCVGEEGLDIGDVDLIVCYDAPKSPIRLVQRMGRTGRQREGRIVVLVTKGKEEESYNASQYQKKAINNALANTSKLARYLSPSSPRMVPSGLSPTCLKLHMKVDAWKTNTKGGRSTPKGRGSILSMISRTNSATSKAGQGVPLMSQDDWQWYRNNKVAQQDIKTLPPPSLMCLDASNYTFDSKRHINLGSYQPWQSLPQMTHLVGHSPLTLHLVELTEFIGLQQHIGADEDPYGLEMAAFLNMAYVEDDEEVHQLSPDFKRVNDRQNQEDKKEKKGKRKQNAVTNKRKKAKVVQSSLITAMFSRMTQSQAKDREDNQPKGMEHFEDATRRLVVGSSQSSVKSSAVNANIVHMRDDDVNSADDDDDVICLMDDNVNLAQNTPGSSAGSQNDRHKFLGKTEPSKSNRLNENHTRIIKDERQGDIEGELFFPIPSGNALSIDILVPPPKIDDDDNKEIEEPDSPSEVLEFCNKWVTRNLKKTPTVRQKVNALYCSKDIFESFITEEVSGAKSASTIVSKCLFKKFTPGLSTVGEFSPIPWKDTNASPSSVGHSSVRGDKGQQDTPKQAAPHLDHRNRFKSKLSRFAKPEVPELESIAEILSVDKSKENEEFEEMSESLLADIDLKLVEIPRSVNDVQSENVSGSKNSSTILYPMPVTNEDQKKENSRFMSPTQDETQLLITRKRKAYHVVGSDQEDSLLSSDSEKNVSKASTTSGSSKTSTVSTCVTAPLRKAVANKMRNQFDDEDDDFVEVLGLPQPKQQKVKSFTKKKKRKRLEYLDDEAEISLDTKGISSDESSEEEKEYDRSFMDDRTYLSQDNAQDMRAVYLRSVVSPMQGKAQLNLPPPKYNYLYDSDASEGEEGEDSFVVDNSFVEYETEYIGDTMLAEDPIINQALQDQGNSKKTEDAATGNKAKRKRIIMNESTSEEDTENEQSPVKDQSLTGVGGTQPLHQVSEMSVRIQVRNTTVACNKNTPSCSRDGLGDEKGLEIIMEVNPFKSPSGPSKQSDEVVPVNSRSEQRFTNSSRPESTSSLVSKSSYVLPATNRSGSAVNVQQAPHGIGRNGGNQERANSGTGSGGGGPSKETTEKDSNENADISVISNIPPSPMSSMGGCQSLLPESPQLNKSSSSFFVSAEPHNSSFSFSQSSGSSTPQEAVGVLVDSSEVNSGGNVLSRLRLRYRAHTAVVQLTHAHYAVSTRMAVARLSLTVFSSTQHRSHLVERVQGMLELYERPVLIVEDEAARGSPAHQARSRYLDTIVCACTQVSALKVLYSKGQEETSHLLWQLLLQEKTKGFKISVVPTMTKKRQQMAKFYLTLPNISYPTAVALAQSFSTVREFITSSVECIQKKGKISLERATAVKQQLTRQFREDMLP</sequence>
<dbReference type="Pfam" id="PF00271">
    <property type="entry name" value="Helicase_C"/>
    <property type="match status" value="1"/>
</dbReference>
<dbReference type="InterPro" id="IPR044749">
    <property type="entry name" value="FANCM_DEXDc"/>
</dbReference>
<feature type="region of interest" description="Disordered" evidence="8">
    <location>
        <begin position="939"/>
        <end position="965"/>
    </location>
</feature>
<dbReference type="Gene3D" id="3.40.50.10130">
    <property type="match status" value="1"/>
</dbReference>
<dbReference type="GO" id="GO:0000400">
    <property type="term" value="F:four-way junction DNA binding"/>
    <property type="evidence" value="ECO:0007669"/>
    <property type="project" value="TreeGrafter"/>
</dbReference>
<keyword evidence="5" id="KW-0347">Helicase</keyword>
<dbReference type="SUPFAM" id="SSF52540">
    <property type="entry name" value="P-loop containing nucleoside triphosphate hydrolases"/>
    <property type="match status" value="1"/>
</dbReference>
<feature type="compositionally biased region" description="Low complexity" evidence="8">
    <location>
        <begin position="1585"/>
        <end position="1594"/>
    </location>
</feature>